<feature type="transmembrane region" description="Helical" evidence="1">
    <location>
        <begin position="16"/>
        <end position="35"/>
    </location>
</feature>
<dbReference type="RefSeq" id="XP_018037250.1">
    <property type="nucleotide sequence ID" value="XM_018178200.1"/>
</dbReference>
<sequence>MRVCIATLRLLPLGLWSARLFVSARCLLVAMVALLHQRTPPSLPHVLSHSPAKSQRNL</sequence>
<reference evidence="2 3" key="1">
    <citation type="submission" date="2016-05" db="EMBL/GenBank/DDBJ databases">
        <title>Comparative analysis of secretome profiles of manganese(II)-oxidizing ascomycete fungi.</title>
        <authorList>
            <consortium name="DOE Joint Genome Institute"/>
            <person name="Zeiner C.A."/>
            <person name="Purvine S.O."/>
            <person name="Zink E.M."/>
            <person name="Wu S."/>
            <person name="Pasa-Tolic L."/>
            <person name="Chaput D.L."/>
            <person name="Haridas S."/>
            <person name="Grigoriev I.V."/>
            <person name="Santelli C.M."/>
            <person name="Hansel C.M."/>
        </authorList>
    </citation>
    <scope>NUCLEOTIDE SEQUENCE [LARGE SCALE GENOMIC DNA]</scope>
    <source>
        <strain evidence="2 3">AP3s5-JAC2a</strain>
    </source>
</reference>
<evidence type="ECO:0000256" key="1">
    <source>
        <dbReference type="SAM" id="Phobius"/>
    </source>
</evidence>
<protein>
    <submittedName>
        <fullName evidence="2">Uncharacterized protein</fullName>
    </submittedName>
</protein>
<organism evidence="2 3">
    <name type="scientific">Paraphaeosphaeria sporulosa</name>
    <dbReference type="NCBI Taxonomy" id="1460663"/>
    <lineage>
        <taxon>Eukaryota</taxon>
        <taxon>Fungi</taxon>
        <taxon>Dikarya</taxon>
        <taxon>Ascomycota</taxon>
        <taxon>Pezizomycotina</taxon>
        <taxon>Dothideomycetes</taxon>
        <taxon>Pleosporomycetidae</taxon>
        <taxon>Pleosporales</taxon>
        <taxon>Massarineae</taxon>
        <taxon>Didymosphaeriaceae</taxon>
        <taxon>Paraphaeosphaeria</taxon>
    </lineage>
</organism>
<dbReference type="EMBL" id="KV441551">
    <property type="protein sequence ID" value="OAG06885.1"/>
    <property type="molecule type" value="Genomic_DNA"/>
</dbReference>
<gene>
    <name evidence="2" type="ORF">CC84DRAFT_1163182</name>
</gene>
<dbReference type="AlphaFoldDB" id="A0A177CH41"/>
<name>A0A177CH41_9PLEO</name>
<keyword evidence="1" id="KW-0472">Membrane</keyword>
<keyword evidence="3" id="KW-1185">Reference proteome</keyword>
<accession>A0A177CH41</accession>
<evidence type="ECO:0000313" key="3">
    <source>
        <dbReference type="Proteomes" id="UP000077069"/>
    </source>
</evidence>
<dbReference type="GeneID" id="28761686"/>
<evidence type="ECO:0000313" key="2">
    <source>
        <dbReference type="EMBL" id="OAG06885.1"/>
    </source>
</evidence>
<proteinExistence type="predicted"/>
<dbReference type="InParanoid" id="A0A177CH41"/>
<keyword evidence="1" id="KW-1133">Transmembrane helix</keyword>
<keyword evidence="1" id="KW-0812">Transmembrane</keyword>
<dbReference type="Proteomes" id="UP000077069">
    <property type="component" value="Unassembled WGS sequence"/>
</dbReference>